<dbReference type="GO" id="GO:0045324">
    <property type="term" value="P:late endosome to vacuole transport"/>
    <property type="evidence" value="ECO:0007669"/>
    <property type="project" value="InterPro"/>
</dbReference>
<dbReference type="GO" id="GO:0016236">
    <property type="term" value="P:macroautophagy"/>
    <property type="evidence" value="ECO:0007669"/>
    <property type="project" value="InterPro"/>
</dbReference>
<dbReference type="PROSITE" id="PS00108">
    <property type="entry name" value="PROTEIN_KINASE_ST"/>
    <property type="match status" value="1"/>
</dbReference>
<dbReference type="CDD" id="cd13980">
    <property type="entry name" value="STKc_Vps15"/>
    <property type="match status" value="1"/>
</dbReference>
<evidence type="ECO:0000313" key="3">
    <source>
        <dbReference type="EMBL" id="KAJ9551117.1"/>
    </source>
</evidence>
<dbReference type="GO" id="GO:0034271">
    <property type="term" value="C:phosphatidylinositol 3-kinase complex, class III, type I"/>
    <property type="evidence" value="ECO:0007669"/>
    <property type="project" value="TreeGrafter"/>
</dbReference>
<dbReference type="GO" id="GO:0005770">
    <property type="term" value="C:late endosome"/>
    <property type="evidence" value="ECO:0007669"/>
    <property type="project" value="TreeGrafter"/>
</dbReference>
<dbReference type="Pfam" id="PF00069">
    <property type="entry name" value="Pkinase"/>
    <property type="match status" value="1"/>
</dbReference>
<dbReference type="InterPro" id="IPR000719">
    <property type="entry name" value="Prot_kinase_dom"/>
</dbReference>
<evidence type="ECO:0000259" key="2">
    <source>
        <dbReference type="PROSITE" id="PS50011"/>
    </source>
</evidence>
<name>A0AA38W8N8_9ASTR</name>
<reference evidence="3" key="1">
    <citation type="submission" date="2023-03" db="EMBL/GenBank/DDBJ databases">
        <title>Chromosome-scale reference genome and RAD-based genetic map of yellow starthistle (Centaurea solstitialis) reveal putative structural variation and QTLs associated with invader traits.</title>
        <authorList>
            <person name="Reatini B."/>
            <person name="Cang F.A."/>
            <person name="Jiang Q."/>
            <person name="Mckibben M.T.W."/>
            <person name="Barker M.S."/>
            <person name="Rieseberg L.H."/>
            <person name="Dlugosch K.M."/>
        </authorList>
    </citation>
    <scope>NUCLEOTIDE SEQUENCE</scope>
    <source>
        <strain evidence="3">CAN-66</strain>
        <tissue evidence="3">Leaf</tissue>
    </source>
</reference>
<dbReference type="Proteomes" id="UP001172457">
    <property type="component" value="Chromosome 4"/>
</dbReference>
<organism evidence="3 4">
    <name type="scientific">Centaurea solstitialis</name>
    <name type="common">yellow star-thistle</name>
    <dbReference type="NCBI Taxonomy" id="347529"/>
    <lineage>
        <taxon>Eukaryota</taxon>
        <taxon>Viridiplantae</taxon>
        <taxon>Streptophyta</taxon>
        <taxon>Embryophyta</taxon>
        <taxon>Tracheophyta</taxon>
        <taxon>Spermatophyta</taxon>
        <taxon>Magnoliopsida</taxon>
        <taxon>eudicotyledons</taxon>
        <taxon>Gunneridae</taxon>
        <taxon>Pentapetalae</taxon>
        <taxon>asterids</taxon>
        <taxon>campanulids</taxon>
        <taxon>Asterales</taxon>
        <taxon>Asteraceae</taxon>
        <taxon>Carduoideae</taxon>
        <taxon>Cardueae</taxon>
        <taxon>Centaureinae</taxon>
        <taxon>Centaurea</taxon>
    </lineage>
</organism>
<sequence length="404" mass="46847">MGNKIARTTQASATEYYLHDLPSSYNLVLKEVLGRARFLKSIQCKHDEGLVLVKVYFKRGDSIDLRDYERRLSQIRDIFNRMENPHVWPFQFWLETDKAAYLLRQYFFNNLNDRLSTRPFLSLVEKKWLAFQLLYAVKQSHENGVCHGDIKCENVLVTSWNWLYLADFASFKPTYIPYDDPSDFSFFFDTGGRRRCYLAPERFYEHGGETQVAQDAPLRPSMDIFSVGCVIAELFLEGQPLFELSQLLAYRRGQFDPSQHLEKIPDSGLRKMILHMVQLDPDSRCSAEKYLQTYAGVVLPCYFSPFLHNLYSTLNPISPDSRVAMCQLSFPEILKQMLSNRAGKETVGGLNFSTNVIDRQLSQMMDSRQNTGFTKKPSQEDEKDLTYGEVDNYYTDIKPKIEGC</sequence>
<dbReference type="GO" id="GO:0034272">
    <property type="term" value="C:phosphatidylinositol 3-kinase complex, class III, type II"/>
    <property type="evidence" value="ECO:0007669"/>
    <property type="project" value="TreeGrafter"/>
</dbReference>
<dbReference type="PANTHER" id="PTHR17583">
    <property type="entry name" value="PHOSPHOINOSITIDE 3-KINASE REGULATORY SUBUNIT 4"/>
    <property type="match status" value="1"/>
</dbReference>
<dbReference type="InterPro" id="IPR008271">
    <property type="entry name" value="Ser/Thr_kinase_AS"/>
</dbReference>
<evidence type="ECO:0000313" key="4">
    <source>
        <dbReference type="Proteomes" id="UP001172457"/>
    </source>
</evidence>
<keyword evidence="4" id="KW-1185">Reference proteome</keyword>
<dbReference type="EMBL" id="JARYMX010000004">
    <property type="protein sequence ID" value="KAJ9551117.1"/>
    <property type="molecule type" value="Genomic_DNA"/>
</dbReference>
<dbReference type="SUPFAM" id="SSF56112">
    <property type="entry name" value="Protein kinase-like (PK-like)"/>
    <property type="match status" value="1"/>
</dbReference>
<comment type="caution">
    <text evidence="3">The sequence shown here is derived from an EMBL/GenBank/DDBJ whole genome shotgun (WGS) entry which is preliminary data.</text>
</comment>
<dbReference type="GO" id="GO:0006623">
    <property type="term" value="P:protein targeting to vacuole"/>
    <property type="evidence" value="ECO:0007669"/>
    <property type="project" value="TreeGrafter"/>
</dbReference>
<dbReference type="FunFam" id="1.10.510.10:FF:000722">
    <property type="entry name" value="Protein kinase family protein / WD-40 repeat family protein"/>
    <property type="match status" value="1"/>
</dbReference>
<dbReference type="AlphaFoldDB" id="A0AA38W8N8"/>
<keyword evidence="1" id="KW-0853">WD repeat</keyword>
<accession>A0AA38W8N8</accession>
<dbReference type="GO" id="GO:0004674">
    <property type="term" value="F:protein serine/threonine kinase activity"/>
    <property type="evidence" value="ECO:0007669"/>
    <property type="project" value="InterPro"/>
</dbReference>
<proteinExistence type="predicted"/>
<dbReference type="InterPro" id="IPR045162">
    <property type="entry name" value="Vps15-like"/>
</dbReference>
<dbReference type="Gene3D" id="1.10.510.10">
    <property type="entry name" value="Transferase(Phosphotransferase) domain 1"/>
    <property type="match status" value="1"/>
</dbReference>
<evidence type="ECO:0000256" key="1">
    <source>
        <dbReference type="ARBA" id="ARBA00022574"/>
    </source>
</evidence>
<dbReference type="PANTHER" id="PTHR17583:SF0">
    <property type="entry name" value="PHOSPHOINOSITIDE 3-KINASE REGULATORY SUBUNIT 4"/>
    <property type="match status" value="1"/>
</dbReference>
<dbReference type="InterPro" id="IPR011009">
    <property type="entry name" value="Kinase-like_dom_sf"/>
</dbReference>
<dbReference type="PROSITE" id="PS50011">
    <property type="entry name" value="PROTEIN_KINASE_DOM"/>
    <property type="match status" value="1"/>
</dbReference>
<dbReference type="GO" id="GO:0005524">
    <property type="term" value="F:ATP binding"/>
    <property type="evidence" value="ECO:0007669"/>
    <property type="project" value="InterPro"/>
</dbReference>
<dbReference type="GO" id="GO:0071561">
    <property type="term" value="C:nucleus-vacuole junction"/>
    <property type="evidence" value="ECO:0007669"/>
    <property type="project" value="TreeGrafter"/>
</dbReference>
<gene>
    <name evidence="3" type="ORF">OSB04_015162</name>
</gene>
<protein>
    <recommendedName>
        <fullName evidence="2">Protein kinase domain-containing protein</fullName>
    </recommendedName>
</protein>
<dbReference type="SMART" id="SM00220">
    <property type="entry name" value="S_TKc"/>
    <property type="match status" value="1"/>
</dbReference>
<feature type="domain" description="Protein kinase" evidence="2">
    <location>
        <begin position="27"/>
        <end position="307"/>
    </location>
</feature>